<accession>A0ABV3SFV3</accession>
<feature type="domain" description="DUF4424" evidence="2">
    <location>
        <begin position="20"/>
        <end position="327"/>
    </location>
</feature>
<dbReference type="InterPro" id="IPR025538">
    <property type="entry name" value="DUF4424"/>
</dbReference>
<keyword evidence="4" id="KW-1185">Reference proteome</keyword>
<gene>
    <name evidence="3" type="ORF">ABGN05_05885</name>
</gene>
<organism evidence="3 4">
    <name type="scientific">Aquibium pacificus</name>
    <dbReference type="NCBI Taxonomy" id="3153579"/>
    <lineage>
        <taxon>Bacteria</taxon>
        <taxon>Pseudomonadati</taxon>
        <taxon>Pseudomonadota</taxon>
        <taxon>Alphaproteobacteria</taxon>
        <taxon>Hyphomicrobiales</taxon>
        <taxon>Phyllobacteriaceae</taxon>
        <taxon>Aquibium</taxon>
    </lineage>
</organism>
<reference evidence="3 4" key="1">
    <citation type="submission" date="2024-05" db="EMBL/GenBank/DDBJ databases">
        <authorList>
            <person name="Jiang F."/>
        </authorList>
    </citation>
    <scope>NUCLEOTIDE SEQUENCE [LARGE SCALE GENOMIC DNA]</scope>
    <source>
        <strain evidence="3 4">LZ166</strain>
    </source>
</reference>
<dbReference type="EMBL" id="JBDPGJ010000001">
    <property type="protein sequence ID" value="MEX0405190.1"/>
    <property type="molecule type" value="Genomic_DNA"/>
</dbReference>
<evidence type="ECO:0000313" key="3">
    <source>
        <dbReference type="EMBL" id="MEX0405190.1"/>
    </source>
</evidence>
<keyword evidence="1" id="KW-0732">Signal</keyword>
<proteinExistence type="predicted"/>
<name>A0ABV3SFV3_9HYPH</name>
<dbReference type="Proteomes" id="UP001556692">
    <property type="component" value="Unassembled WGS sequence"/>
</dbReference>
<dbReference type="Gene3D" id="2.60.40.3680">
    <property type="match status" value="2"/>
</dbReference>
<sequence>MRSSAIAMAFLASASASAHANDSTAELGAGGLILSRSDAIVMAKEDLFISEEQVRVDYVFRNSTEEDVETLVAFPMPDIEASPYGNVSIPDDTSDNFLGFQVKVDGQPVQPRLEQRAIAVGIDVTDDLRSNGVALFPYGDEAQQALSALPEDVVADWRDRGIIVIDEYDDGSGWKRVPSAFWTLRSTYWWPMVFPAGTEIRVSHSYTPSVGATVGLSFFYDGKFQGDAYQDHKSRYCMDEGFEAAILKASRGAPDGFPPLFETWISYILKTGGNWGGGTIGDFTLTIDKGDPKNLVSFCGSGVKKIGPTTFQMKATDFYPEKNLDVLILKRMDAN</sequence>
<dbReference type="RefSeq" id="WP_367953034.1">
    <property type="nucleotide sequence ID" value="NZ_JBDPGJ010000001.1"/>
</dbReference>
<comment type="caution">
    <text evidence="3">The sequence shown here is derived from an EMBL/GenBank/DDBJ whole genome shotgun (WGS) entry which is preliminary data.</text>
</comment>
<evidence type="ECO:0000259" key="2">
    <source>
        <dbReference type="Pfam" id="PF14415"/>
    </source>
</evidence>
<feature type="signal peptide" evidence="1">
    <location>
        <begin position="1"/>
        <end position="20"/>
    </location>
</feature>
<dbReference type="Pfam" id="PF14415">
    <property type="entry name" value="DUF4424"/>
    <property type="match status" value="1"/>
</dbReference>
<feature type="chain" id="PRO_5045454284" evidence="1">
    <location>
        <begin position="21"/>
        <end position="335"/>
    </location>
</feature>
<evidence type="ECO:0000313" key="4">
    <source>
        <dbReference type="Proteomes" id="UP001556692"/>
    </source>
</evidence>
<protein>
    <submittedName>
        <fullName evidence="3">DUF4424 domain-containing protein</fullName>
    </submittedName>
</protein>
<evidence type="ECO:0000256" key="1">
    <source>
        <dbReference type="SAM" id="SignalP"/>
    </source>
</evidence>